<accession>A0A9D2USG8</accession>
<dbReference type="Pfam" id="PF01755">
    <property type="entry name" value="Glyco_transf_25"/>
    <property type="match status" value="1"/>
</dbReference>
<comment type="caution">
    <text evidence="2">The sequence shown here is derived from an EMBL/GenBank/DDBJ whole genome shotgun (WGS) entry which is preliminary data.</text>
</comment>
<organism evidence="2 3">
    <name type="scientific">Acinetobacter lwoffii</name>
    <dbReference type="NCBI Taxonomy" id="28090"/>
    <lineage>
        <taxon>Bacteria</taxon>
        <taxon>Pseudomonadati</taxon>
        <taxon>Pseudomonadota</taxon>
        <taxon>Gammaproteobacteria</taxon>
        <taxon>Moraxellales</taxon>
        <taxon>Moraxellaceae</taxon>
        <taxon>Acinetobacter</taxon>
    </lineage>
</organism>
<dbReference type="CDD" id="cd06532">
    <property type="entry name" value="Glyco_transf_25"/>
    <property type="match status" value="1"/>
</dbReference>
<dbReference type="InterPro" id="IPR002654">
    <property type="entry name" value="Glyco_trans_25"/>
</dbReference>
<evidence type="ECO:0000313" key="2">
    <source>
        <dbReference type="EMBL" id="HJF27778.1"/>
    </source>
</evidence>
<evidence type="ECO:0000259" key="1">
    <source>
        <dbReference type="Pfam" id="PF01755"/>
    </source>
</evidence>
<sequence length="256" mass="29479">MKNIVISLKSATARREHIVQEFGKQNIEFEFFDALTPDLARPLAEKMQLNIQNEFLSPGELACFMSHVSIWQKMVDEQIPYMAIFEDDVYLGEAAAELLNNSAWISPKWDIIKTEAFANQVFLGKTKSEIAHGMRHIVQLTGKNLGTAGYILSLKGAQKYLQYVGQIQLIPLDQVMFNEFIRHQFHSVYQMTPALCIQEMILFPEKKTVLSSDLLAERKARMKKQKKKGWAKVQLEILRILKQVKYALVGQRVEFK</sequence>
<feature type="domain" description="Glycosyl transferase family 25" evidence="1">
    <location>
        <begin position="2"/>
        <end position="176"/>
    </location>
</feature>
<name>A0A9D2USG8_ACILW</name>
<evidence type="ECO:0000313" key="3">
    <source>
        <dbReference type="Proteomes" id="UP000787156"/>
    </source>
</evidence>
<dbReference type="EMBL" id="DYWX01000062">
    <property type="protein sequence ID" value="HJF27778.1"/>
    <property type="molecule type" value="Genomic_DNA"/>
</dbReference>
<proteinExistence type="predicted"/>
<reference evidence="2" key="1">
    <citation type="journal article" date="2021" name="PeerJ">
        <title>Extensive microbial diversity within the chicken gut microbiome revealed by metagenomics and culture.</title>
        <authorList>
            <person name="Gilroy R."/>
            <person name="Ravi A."/>
            <person name="Getino M."/>
            <person name="Pursley I."/>
            <person name="Horton D.L."/>
            <person name="Alikhan N.F."/>
            <person name="Baker D."/>
            <person name="Gharbi K."/>
            <person name="Hall N."/>
            <person name="Watson M."/>
            <person name="Adriaenssens E.M."/>
            <person name="Foster-Nyarko E."/>
            <person name="Jarju S."/>
            <person name="Secka A."/>
            <person name="Antonio M."/>
            <person name="Oren A."/>
            <person name="Chaudhuri R.R."/>
            <person name="La Ragione R."/>
            <person name="Hildebrand F."/>
            <person name="Pallen M.J."/>
        </authorList>
    </citation>
    <scope>NUCLEOTIDE SEQUENCE</scope>
    <source>
        <strain evidence="2">CHK135-1449</strain>
    </source>
</reference>
<dbReference type="Proteomes" id="UP000787156">
    <property type="component" value="Unassembled WGS sequence"/>
</dbReference>
<gene>
    <name evidence="2" type="ORF">K8V79_05970</name>
</gene>
<dbReference type="AlphaFoldDB" id="A0A9D2USG8"/>
<reference evidence="2" key="2">
    <citation type="submission" date="2021-09" db="EMBL/GenBank/DDBJ databases">
        <authorList>
            <person name="Gilroy R."/>
        </authorList>
    </citation>
    <scope>NUCLEOTIDE SEQUENCE</scope>
    <source>
        <strain evidence="2">CHK135-1449</strain>
    </source>
</reference>
<protein>
    <submittedName>
        <fullName evidence="2">Glycosyltransferase family 25 protein</fullName>
    </submittedName>
</protein>